<dbReference type="eggNOG" id="COG1570">
    <property type="taxonomic scope" value="Bacteria"/>
</dbReference>
<comment type="subcellular location">
    <subcellularLocation>
        <location evidence="5 6">Cytoplasm</location>
    </subcellularLocation>
</comment>
<evidence type="ECO:0000256" key="6">
    <source>
        <dbReference type="RuleBase" id="RU004355"/>
    </source>
</evidence>
<evidence type="ECO:0000256" key="2">
    <source>
        <dbReference type="ARBA" id="ARBA00022722"/>
    </source>
</evidence>
<comment type="similarity">
    <text evidence="5 6">Belongs to the XseA family.</text>
</comment>
<dbReference type="GO" id="GO:0006308">
    <property type="term" value="P:DNA catabolic process"/>
    <property type="evidence" value="ECO:0007669"/>
    <property type="project" value="UniProtKB-UniRule"/>
</dbReference>
<feature type="domain" description="OB-fold nucleic acid binding" evidence="9">
    <location>
        <begin position="12"/>
        <end position="107"/>
    </location>
</feature>
<keyword evidence="7" id="KW-0175">Coiled coil</keyword>
<keyword evidence="2 5" id="KW-0540">Nuclease</keyword>
<dbReference type="HOGENOM" id="CLU_023625_3_1_9"/>
<gene>
    <name evidence="5" type="primary">xseA</name>
    <name evidence="10" type="ORF">RUMCAL_01734</name>
</gene>
<sequence length="401" mass="44128">MAEARRKTVAILSVTQLNRYVGFKLKEDRALQSVLVRGEITNFTNHYRSGHLYFTLRDAESCVKAVMFRSHAQRLKFLPQEGMNVIAAASAALYERDGAFQIYVTDLQPDGTGGKALALEQLKKKLTAMGVFDAASKRPLPAMPQKIGVITSDTGAALQDVKNVIGRRYPIGHLLVYPAQVQGDAAAASVCRAIAAAERDSCDVLIVGRGGGASETLEAFNTEQVVMAIYNCTVPVVSAVGHETDWTLADAAADLRAPTPSAAAELAVPDVRQMLQQVQDCSRRLENAMQQQFRQKAQELERLQDRLKLQSPAHRQELAQQELCHLQKRLEAGIRQIWQQCQEQLVQQTNRLDVLSPMKILGRGYALAYHGEELVRSAAQVQSGDVLRVQLAEGEITAKVQ</sequence>
<dbReference type="InterPro" id="IPR003753">
    <property type="entry name" value="Exonuc_VII_L"/>
</dbReference>
<evidence type="ECO:0000313" key="11">
    <source>
        <dbReference type="Proteomes" id="UP000016662"/>
    </source>
</evidence>
<keyword evidence="3 5" id="KW-0378">Hydrolase</keyword>
<dbReference type="Pfam" id="PF02601">
    <property type="entry name" value="Exonuc_VII_L"/>
    <property type="match status" value="1"/>
</dbReference>
<dbReference type="GO" id="GO:0008855">
    <property type="term" value="F:exodeoxyribonuclease VII activity"/>
    <property type="evidence" value="ECO:0007669"/>
    <property type="project" value="UniProtKB-UniRule"/>
</dbReference>
<evidence type="ECO:0000256" key="3">
    <source>
        <dbReference type="ARBA" id="ARBA00022801"/>
    </source>
</evidence>
<comment type="subunit">
    <text evidence="5">Heterooligomer composed of large and small subunits.</text>
</comment>
<proteinExistence type="inferred from homology"/>
<protein>
    <recommendedName>
        <fullName evidence="5">Exodeoxyribonuclease 7 large subunit</fullName>
        <ecNumber evidence="5">3.1.11.6</ecNumber>
    </recommendedName>
    <alternativeName>
        <fullName evidence="5">Exodeoxyribonuclease VII large subunit</fullName>
        <shortName evidence="5">Exonuclease VII large subunit</shortName>
    </alternativeName>
</protein>
<evidence type="ECO:0000256" key="1">
    <source>
        <dbReference type="ARBA" id="ARBA00022490"/>
    </source>
</evidence>
<dbReference type="InterPro" id="IPR025824">
    <property type="entry name" value="OB-fold_nuc-bd_dom"/>
</dbReference>
<dbReference type="GO" id="GO:0005737">
    <property type="term" value="C:cytoplasm"/>
    <property type="evidence" value="ECO:0007669"/>
    <property type="project" value="UniProtKB-SubCell"/>
</dbReference>
<evidence type="ECO:0000256" key="7">
    <source>
        <dbReference type="SAM" id="Coils"/>
    </source>
</evidence>
<name>U2KRX3_9FIRM</name>
<accession>U2KRX3</accession>
<dbReference type="PANTHER" id="PTHR30008:SF0">
    <property type="entry name" value="EXODEOXYRIBONUCLEASE 7 LARGE SUBUNIT"/>
    <property type="match status" value="1"/>
</dbReference>
<comment type="caution">
    <text evidence="10">The sequence shown here is derived from an EMBL/GenBank/DDBJ whole genome shotgun (WGS) entry which is preliminary data.</text>
</comment>
<dbReference type="STRING" id="411473.RUMCAL_01734"/>
<comment type="catalytic activity">
    <reaction evidence="5 6">
        <text>Exonucleolytic cleavage in either 5'- to 3'- or 3'- to 5'-direction to yield nucleoside 5'-phosphates.</text>
        <dbReference type="EC" id="3.1.11.6"/>
    </reaction>
</comment>
<dbReference type="HAMAP" id="MF_00378">
    <property type="entry name" value="Exonuc_7_L"/>
    <property type="match status" value="1"/>
</dbReference>
<dbReference type="Pfam" id="PF13742">
    <property type="entry name" value="tRNA_anti_2"/>
    <property type="match status" value="1"/>
</dbReference>
<feature type="domain" description="Exonuclease VII large subunit C-terminal" evidence="8">
    <location>
        <begin position="131"/>
        <end position="345"/>
    </location>
</feature>
<organism evidence="10 11">
    <name type="scientific">Ruminococcus callidus ATCC 27760</name>
    <dbReference type="NCBI Taxonomy" id="411473"/>
    <lineage>
        <taxon>Bacteria</taxon>
        <taxon>Bacillati</taxon>
        <taxon>Bacillota</taxon>
        <taxon>Clostridia</taxon>
        <taxon>Eubacteriales</taxon>
        <taxon>Oscillospiraceae</taxon>
        <taxon>Ruminococcus</taxon>
    </lineage>
</organism>
<dbReference type="GO" id="GO:0003676">
    <property type="term" value="F:nucleic acid binding"/>
    <property type="evidence" value="ECO:0007669"/>
    <property type="project" value="InterPro"/>
</dbReference>
<keyword evidence="1 5" id="KW-0963">Cytoplasm</keyword>
<dbReference type="PATRIC" id="fig|411473.3.peg.1416"/>
<dbReference type="EMBL" id="AWVF01000220">
    <property type="protein sequence ID" value="ERJ95022.1"/>
    <property type="molecule type" value="Genomic_DNA"/>
</dbReference>
<feature type="coiled-coil region" evidence="7">
    <location>
        <begin position="271"/>
        <end position="310"/>
    </location>
</feature>
<keyword evidence="11" id="KW-1185">Reference proteome</keyword>
<evidence type="ECO:0000259" key="9">
    <source>
        <dbReference type="Pfam" id="PF13742"/>
    </source>
</evidence>
<dbReference type="PANTHER" id="PTHR30008">
    <property type="entry name" value="EXODEOXYRIBONUCLEASE 7 LARGE SUBUNIT"/>
    <property type="match status" value="1"/>
</dbReference>
<dbReference type="InterPro" id="IPR020579">
    <property type="entry name" value="Exonuc_VII_lsu_C"/>
</dbReference>
<dbReference type="NCBIfam" id="TIGR00237">
    <property type="entry name" value="xseA"/>
    <property type="match status" value="1"/>
</dbReference>
<dbReference type="Proteomes" id="UP000016662">
    <property type="component" value="Unassembled WGS sequence"/>
</dbReference>
<dbReference type="CDD" id="cd04489">
    <property type="entry name" value="ExoVII_LU_OBF"/>
    <property type="match status" value="1"/>
</dbReference>
<keyword evidence="4 5" id="KW-0269">Exonuclease</keyword>
<reference evidence="10 11" key="1">
    <citation type="submission" date="2013-07" db="EMBL/GenBank/DDBJ databases">
        <authorList>
            <person name="Weinstock G."/>
            <person name="Sodergren E."/>
            <person name="Wylie T."/>
            <person name="Fulton L."/>
            <person name="Fulton R."/>
            <person name="Fronick C."/>
            <person name="O'Laughlin M."/>
            <person name="Godfrey J."/>
            <person name="Miner T."/>
            <person name="Herter B."/>
            <person name="Appelbaum E."/>
            <person name="Cordes M."/>
            <person name="Lek S."/>
            <person name="Wollam A."/>
            <person name="Pepin K.H."/>
            <person name="Palsikar V.B."/>
            <person name="Mitreva M."/>
            <person name="Wilson R.K."/>
        </authorList>
    </citation>
    <scope>NUCLEOTIDE SEQUENCE [LARGE SCALE GENOMIC DNA]</scope>
    <source>
        <strain evidence="10 11">ATCC 27760</strain>
    </source>
</reference>
<dbReference type="EC" id="3.1.11.6" evidence="5"/>
<dbReference type="OrthoDB" id="9802795at2"/>
<evidence type="ECO:0000256" key="4">
    <source>
        <dbReference type="ARBA" id="ARBA00022839"/>
    </source>
</evidence>
<comment type="function">
    <text evidence="5">Bidirectionally degrades single-stranded DNA into large acid-insoluble oligonucleotides, which are then degraded further into small acid-soluble oligonucleotides.</text>
</comment>
<dbReference type="GO" id="GO:0009318">
    <property type="term" value="C:exodeoxyribonuclease VII complex"/>
    <property type="evidence" value="ECO:0007669"/>
    <property type="project" value="UniProtKB-UniRule"/>
</dbReference>
<evidence type="ECO:0000313" key="10">
    <source>
        <dbReference type="EMBL" id="ERJ95022.1"/>
    </source>
</evidence>
<evidence type="ECO:0000259" key="8">
    <source>
        <dbReference type="Pfam" id="PF02601"/>
    </source>
</evidence>
<evidence type="ECO:0000256" key="5">
    <source>
        <dbReference type="HAMAP-Rule" id="MF_00378"/>
    </source>
</evidence>
<dbReference type="AlphaFoldDB" id="U2KRX3"/>